<accession>A0A1I6FMT4</accession>
<feature type="transmembrane region" description="Helical" evidence="1">
    <location>
        <begin position="148"/>
        <end position="171"/>
    </location>
</feature>
<keyword evidence="3" id="KW-1185">Reference proteome</keyword>
<gene>
    <name evidence="2" type="ORF">SAMN04490243_0090</name>
</gene>
<feature type="transmembrane region" description="Helical" evidence="1">
    <location>
        <begin position="227"/>
        <end position="245"/>
    </location>
</feature>
<feature type="transmembrane region" description="Helical" evidence="1">
    <location>
        <begin position="119"/>
        <end position="141"/>
    </location>
</feature>
<organism evidence="2 3">
    <name type="scientific">Robiginitalea myxolifaciens</name>
    <dbReference type="NCBI Taxonomy" id="400055"/>
    <lineage>
        <taxon>Bacteria</taxon>
        <taxon>Pseudomonadati</taxon>
        <taxon>Bacteroidota</taxon>
        <taxon>Flavobacteriia</taxon>
        <taxon>Flavobacteriales</taxon>
        <taxon>Flavobacteriaceae</taxon>
        <taxon>Robiginitalea</taxon>
    </lineage>
</organism>
<proteinExistence type="predicted"/>
<dbReference type="AlphaFoldDB" id="A0A1I6FMT4"/>
<evidence type="ECO:0000313" key="2">
    <source>
        <dbReference type="EMBL" id="SFR31263.1"/>
    </source>
</evidence>
<feature type="transmembrane region" description="Helical" evidence="1">
    <location>
        <begin position="191"/>
        <end position="211"/>
    </location>
</feature>
<protein>
    <submittedName>
        <fullName evidence="2">Uncharacterized protein</fullName>
    </submittedName>
</protein>
<keyword evidence="1" id="KW-1133">Transmembrane helix</keyword>
<dbReference type="EMBL" id="FOYQ01000001">
    <property type="protein sequence ID" value="SFR31263.1"/>
    <property type="molecule type" value="Genomic_DNA"/>
</dbReference>
<dbReference type="STRING" id="400055.SAMN04490243_0090"/>
<name>A0A1I6FMT4_9FLAO</name>
<dbReference type="RefSeq" id="WP_143099892.1">
    <property type="nucleotide sequence ID" value="NZ_FOYQ01000001.1"/>
</dbReference>
<evidence type="ECO:0000256" key="1">
    <source>
        <dbReference type="SAM" id="Phobius"/>
    </source>
</evidence>
<keyword evidence="1" id="KW-0812">Transmembrane</keyword>
<keyword evidence="1" id="KW-0472">Membrane</keyword>
<dbReference type="Proteomes" id="UP000199534">
    <property type="component" value="Unassembled WGS sequence"/>
</dbReference>
<evidence type="ECO:0000313" key="3">
    <source>
        <dbReference type="Proteomes" id="UP000199534"/>
    </source>
</evidence>
<feature type="transmembrane region" description="Helical" evidence="1">
    <location>
        <begin position="85"/>
        <end position="107"/>
    </location>
</feature>
<sequence>MRILAFKHEYQPEAIAAAQEEIADRTLSEDEKSQIQQQLQKEQADKERRAASELARQARWSGIGTRLSGAINPISEGSSSLRKRIVILCIFFGLHSLFIWYTGVQYLQYVFDSPLGSSVIFFLETLLLMLLIPLGVFLFWIGKRAGWILLMGYTLYYILSALIGFIVILRMRPVESGLLSTSSFYDRLVDVPSAGMVFVLFAAFLGIAWTLDNSRLKAAYKVTSKSYIWAVTLMLLILVVSFYSFSYY</sequence>
<reference evidence="2 3" key="1">
    <citation type="submission" date="2016-10" db="EMBL/GenBank/DDBJ databases">
        <authorList>
            <person name="de Groot N.N."/>
        </authorList>
    </citation>
    <scope>NUCLEOTIDE SEQUENCE [LARGE SCALE GENOMIC DNA]</scope>
    <source>
        <strain evidence="2 3">DSM 21019</strain>
    </source>
</reference>